<protein>
    <submittedName>
        <fullName evidence="1">10120_t:CDS:1</fullName>
    </submittedName>
</protein>
<evidence type="ECO:0000313" key="1">
    <source>
        <dbReference type="EMBL" id="CAG8448503.1"/>
    </source>
</evidence>
<dbReference type="EMBL" id="CAJVPK010000099">
    <property type="protein sequence ID" value="CAG8448503.1"/>
    <property type="molecule type" value="Genomic_DNA"/>
</dbReference>
<dbReference type="Proteomes" id="UP000789706">
    <property type="component" value="Unassembled WGS sequence"/>
</dbReference>
<comment type="caution">
    <text evidence="1">The sequence shown here is derived from an EMBL/GenBank/DDBJ whole genome shotgun (WGS) entry which is preliminary data.</text>
</comment>
<keyword evidence="2" id="KW-1185">Reference proteome</keyword>
<sequence length="83" mass="9685">MYTTPFGSWYQNNSIKIIMSNSGASRLQCEMVDLLIPRSLDEVETMLCNRPFHTEENNMPVNFFASMLTDVQLWLFINSNHNH</sequence>
<reference evidence="1" key="1">
    <citation type="submission" date="2021-06" db="EMBL/GenBank/DDBJ databases">
        <authorList>
            <person name="Kallberg Y."/>
            <person name="Tangrot J."/>
            <person name="Rosling A."/>
        </authorList>
    </citation>
    <scope>NUCLEOTIDE SEQUENCE</scope>
    <source>
        <strain evidence="1">AZ414A</strain>
    </source>
</reference>
<dbReference type="AlphaFoldDB" id="A0A9N8YV03"/>
<accession>A0A9N8YV03</accession>
<gene>
    <name evidence="1" type="ORF">DEBURN_LOCUS1966</name>
</gene>
<organism evidence="1 2">
    <name type="scientific">Diversispora eburnea</name>
    <dbReference type="NCBI Taxonomy" id="1213867"/>
    <lineage>
        <taxon>Eukaryota</taxon>
        <taxon>Fungi</taxon>
        <taxon>Fungi incertae sedis</taxon>
        <taxon>Mucoromycota</taxon>
        <taxon>Glomeromycotina</taxon>
        <taxon>Glomeromycetes</taxon>
        <taxon>Diversisporales</taxon>
        <taxon>Diversisporaceae</taxon>
        <taxon>Diversispora</taxon>
    </lineage>
</organism>
<proteinExistence type="predicted"/>
<evidence type="ECO:0000313" key="2">
    <source>
        <dbReference type="Proteomes" id="UP000789706"/>
    </source>
</evidence>
<name>A0A9N8YV03_9GLOM</name>